<reference evidence="2" key="2">
    <citation type="journal article" date="2022" name="Pest Manag. Sci.">
        <title>Glutamicibacter halophytocola-mediated host fitness of potato tuber moth on Solanaceae crops.</title>
        <authorList>
            <person name="Wang W."/>
            <person name="Xiao G."/>
            <person name="Du G."/>
            <person name="Chang L."/>
            <person name="Yang Y."/>
            <person name="Ye J."/>
            <person name="Chen B."/>
        </authorList>
    </citation>
    <scope>NUCLEOTIDE SEQUENCE</scope>
    <source>
        <strain evidence="2">S2</strain>
    </source>
</reference>
<evidence type="ECO:0000313" key="4">
    <source>
        <dbReference type="Proteomes" id="UP001060018"/>
    </source>
</evidence>
<dbReference type="Gene3D" id="2.40.30.100">
    <property type="entry name" value="AF2212/PG0164-like"/>
    <property type="match status" value="1"/>
</dbReference>
<dbReference type="SUPFAM" id="SSF141694">
    <property type="entry name" value="AF2212/PG0164-like"/>
    <property type="match status" value="1"/>
</dbReference>
<organism evidence="2 4">
    <name type="scientific">Glutamicibacter halophytocola</name>
    <dbReference type="NCBI Taxonomy" id="1933880"/>
    <lineage>
        <taxon>Bacteria</taxon>
        <taxon>Bacillati</taxon>
        <taxon>Actinomycetota</taxon>
        <taxon>Actinomycetes</taxon>
        <taxon>Micrococcales</taxon>
        <taxon>Micrococcaceae</taxon>
        <taxon>Glutamicibacter</taxon>
    </lineage>
</organism>
<sequence>MPEFTTTLSATGGNNVGIVVPDDIVLGFGRGKRVPVVVCIDGDYTYRNSISSMHGQFLISFNAETRAATGKGAGDEVTVNLELDEEPRTVEVPEPLAVLLSAEPELLEAWNKLSYSKQRGHVDPIVAARGEDTRTRRVEKVIKALRSQ</sequence>
<dbReference type="Proteomes" id="UP000320717">
    <property type="component" value="Chromosome"/>
</dbReference>
<dbReference type="RefSeq" id="WP_060701060.1">
    <property type="nucleotide sequence ID" value="NZ_CP012750.1"/>
</dbReference>
<dbReference type="Pfam" id="PF13376">
    <property type="entry name" value="OmdA"/>
    <property type="match status" value="1"/>
</dbReference>
<evidence type="ECO:0000313" key="3">
    <source>
        <dbReference type="Proteomes" id="UP000320717"/>
    </source>
</evidence>
<dbReference type="Pfam" id="PF08922">
    <property type="entry name" value="DUF1905"/>
    <property type="match status" value="1"/>
</dbReference>
<name>A0A5B8J0L5_9MICC</name>
<dbReference type="OrthoDB" id="2604865at2"/>
<dbReference type="AlphaFoldDB" id="A0A5B8J0L5"/>
<protein>
    <submittedName>
        <fullName evidence="1">DUF1905 domain-containing protein</fullName>
    </submittedName>
    <submittedName>
        <fullName evidence="2">YdeI/OmpD-associated family protein</fullName>
    </submittedName>
</protein>
<keyword evidence="3" id="KW-1185">Reference proteome</keyword>
<reference evidence="1 3" key="1">
    <citation type="submission" date="2019-07" db="EMBL/GenBank/DDBJ databases">
        <title>Complete Genome Sequence of drought tolerant Plant Growth-Promoting Rhizobacterium Glutamicibacter halophytocola DR408.</title>
        <authorList>
            <person name="Nishu S.D."/>
            <person name="Lee T.K."/>
        </authorList>
    </citation>
    <scope>NUCLEOTIDE SEQUENCE [LARGE SCALE GENOMIC DNA]</scope>
    <source>
        <strain evidence="1 3">DR408</strain>
    </source>
</reference>
<dbReference type="EMBL" id="CP102487">
    <property type="protein sequence ID" value="UUX59943.1"/>
    <property type="molecule type" value="Genomic_DNA"/>
</dbReference>
<dbReference type="InterPro" id="IPR037079">
    <property type="entry name" value="AF2212/PG0164-like_sf"/>
</dbReference>
<evidence type="ECO:0000313" key="1">
    <source>
        <dbReference type="EMBL" id="QDY67770.1"/>
    </source>
</evidence>
<dbReference type="Proteomes" id="UP001060018">
    <property type="component" value="Chromosome"/>
</dbReference>
<dbReference type="InterPro" id="IPR015018">
    <property type="entry name" value="DUF1905"/>
</dbReference>
<evidence type="ECO:0000313" key="2">
    <source>
        <dbReference type="EMBL" id="UUX59943.1"/>
    </source>
</evidence>
<dbReference type="EMBL" id="CP042260">
    <property type="protein sequence ID" value="QDY67770.1"/>
    <property type="molecule type" value="Genomic_DNA"/>
</dbReference>
<gene>
    <name evidence="1" type="ORF">FQA45_16475</name>
    <name evidence="2" type="ORF">NUH22_04805</name>
</gene>
<accession>A0A5B8J0L5</accession>
<dbReference type="KEGG" id="gar:AOZ07_05375"/>
<proteinExistence type="predicted"/>